<feature type="compositionally biased region" description="Basic and acidic residues" evidence="1">
    <location>
        <begin position="83"/>
        <end position="96"/>
    </location>
</feature>
<keyword evidence="3" id="KW-1185">Reference proteome</keyword>
<evidence type="ECO:0000313" key="2">
    <source>
        <dbReference type="EMBL" id="KOS18151.1"/>
    </source>
</evidence>
<comment type="caution">
    <text evidence="2">The sequence shown here is derived from an EMBL/GenBank/DDBJ whole genome shotgun (WGS) entry which is preliminary data.</text>
</comment>
<evidence type="ECO:0000313" key="3">
    <source>
        <dbReference type="Proteomes" id="UP000053831"/>
    </source>
</evidence>
<proteinExistence type="predicted"/>
<organism evidence="2 3">
    <name type="scientific">Escovopsis weberi</name>
    <dbReference type="NCBI Taxonomy" id="150374"/>
    <lineage>
        <taxon>Eukaryota</taxon>
        <taxon>Fungi</taxon>
        <taxon>Dikarya</taxon>
        <taxon>Ascomycota</taxon>
        <taxon>Pezizomycotina</taxon>
        <taxon>Sordariomycetes</taxon>
        <taxon>Hypocreomycetidae</taxon>
        <taxon>Hypocreales</taxon>
        <taxon>Hypocreaceae</taxon>
        <taxon>Escovopsis</taxon>
    </lineage>
</organism>
<protein>
    <submittedName>
        <fullName evidence="2">Uncharacterized protein</fullName>
    </submittedName>
</protein>
<reference evidence="2 3" key="1">
    <citation type="submission" date="2015-07" db="EMBL/GenBank/DDBJ databases">
        <title>The genome of the fungus Escovopsis weberi, a specialized disease agent of ant agriculture.</title>
        <authorList>
            <person name="de Man T.J."/>
            <person name="Stajich J.E."/>
            <person name="Kubicek C.P."/>
            <person name="Chenthamara K."/>
            <person name="Atanasova L."/>
            <person name="Druzhinina I.S."/>
            <person name="Birnbaum S."/>
            <person name="Barribeau S.M."/>
            <person name="Teiling C."/>
            <person name="Suen G."/>
            <person name="Currie C."/>
            <person name="Gerardo N.M."/>
        </authorList>
    </citation>
    <scope>NUCLEOTIDE SEQUENCE [LARGE SCALE GENOMIC DNA]</scope>
</reference>
<feature type="region of interest" description="Disordered" evidence="1">
    <location>
        <begin position="75"/>
        <end position="96"/>
    </location>
</feature>
<dbReference type="Proteomes" id="UP000053831">
    <property type="component" value="Unassembled WGS sequence"/>
</dbReference>
<dbReference type="EMBL" id="LGSR01000022">
    <property type="protein sequence ID" value="KOS18151.1"/>
    <property type="molecule type" value="Genomic_DNA"/>
</dbReference>
<accession>A0A0M8N204</accession>
<gene>
    <name evidence="2" type="ORF">ESCO_003319</name>
</gene>
<name>A0A0M8N204_ESCWE</name>
<evidence type="ECO:0000256" key="1">
    <source>
        <dbReference type="SAM" id="MobiDB-lite"/>
    </source>
</evidence>
<sequence>MADRPNDPATVPGQQEPQPKMHEETKPKMFDKEGMVGKQFTEKGSLGGMAQKMGGPMDKEGMVGKQFTAEGMLGGTVQNAMGGEKKTMVPDKKHDS</sequence>
<dbReference type="AlphaFoldDB" id="A0A0M8N204"/>
<dbReference type="OrthoDB" id="5278621at2759"/>
<feature type="region of interest" description="Disordered" evidence="1">
    <location>
        <begin position="1"/>
        <end position="62"/>
    </location>
</feature>
<feature type="compositionally biased region" description="Basic and acidic residues" evidence="1">
    <location>
        <begin position="19"/>
        <end position="35"/>
    </location>
</feature>